<feature type="domain" description="Mur ligase N-terminal catalytic" evidence="12">
    <location>
        <begin position="30"/>
        <end position="82"/>
    </location>
</feature>
<evidence type="ECO:0000256" key="8">
    <source>
        <dbReference type="ARBA" id="ARBA00023306"/>
    </source>
</evidence>
<dbReference type="InterPro" id="IPR005863">
    <property type="entry name" value="UDP-N-AcMur_synth"/>
</dbReference>
<evidence type="ECO:0000256" key="11">
    <source>
        <dbReference type="RuleBase" id="RU004136"/>
    </source>
</evidence>
<dbReference type="GO" id="GO:0008360">
    <property type="term" value="P:regulation of cell shape"/>
    <property type="evidence" value="ECO:0007669"/>
    <property type="project" value="UniProtKB-KW"/>
</dbReference>
<reference evidence="15" key="1">
    <citation type="journal article" date="2021" name="PeerJ">
        <title>Extensive microbial diversity within the chicken gut microbiome revealed by metagenomics and culture.</title>
        <authorList>
            <person name="Gilroy R."/>
            <person name="Ravi A."/>
            <person name="Getino M."/>
            <person name="Pursley I."/>
            <person name="Horton D.L."/>
            <person name="Alikhan N.F."/>
            <person name="Baker D."/>
            <person name="Gharbi K."/>
            <person name="Hall N."/>
            <person name="Watson M."/>
            <person name="Adriaenssens E.M."/>
            <person name="Foster-Nyarko E."/>
            <person name="Jarju S."/>
            <person name="Secka A."/>
            <person name="Antonio M."/>
            <person name="Oren A."/>
            <person name="Chaudhuri R.R."/>
            <person name="La Ragione R."/>
            <person name="Hildebrand F."/>
            <person name="Pallen M.J."/>
        </authorList>
    </citation>
    <scope>NUCLEOTIDE SEQUENCE</scope>
    <source>
        <strain evidence="15">4376</strain>
    </source>
</reference>
<feature type="domain" description="Mur ligase central" evidence="14">
    <location>
        <begin position="132"/>
        <end position="320"/>
    </location>
</feature>
<sequence>MIELSVGTIASTTGGQLRGADPDTLVTGPVEFDSRKVTPGSIFMALPGARVDGHDFVPAAMDKGAALAIVAREVDAPCIVAEPVPTPTESANATAFEHDADGGGAAVLAAIDKLARYNTDQLVEQGLTVVGVTGSAGKTSTKDLIGTVLSTAGPTVAPPGSFNNEIGLPYTALRANSDTRFLVSEMSARGIGHIRHLTEVTPPQIGVVLNVGSAHMGEFGSRDAIAQAKGELVEALDEGGVAILNADDEHVAAMAQRTSARVVTFSVGGDADYQAREVELDRMARATFTLVHPHGDPVTLRLQVFGAHQVSNALAAAAVAMEVGIDPAQVTTALSEHRALSAHRMDVRERRDGVTVINDAYNANPESMRAGLEALAYTAGEATSWAVVGQMGELGTKATAEHEQLGRTMGELGIDRAVVVGNGVNQQAIAEAAESAGVRTVQVEDIDAAVNYIDLDLAAGDVVLVKASQSEGLWAVAEGLLFGEGEGA</sequence>
<organism evidence="15 16">
    <name type="scientific">Candidatus Corynebacterium gallistercoris</name>
    <dbReference type="NCBI Taxonomy" id="2838530"/>
    <lineage>
        <taxon>Bacteria</taxon>
        <taxon>Bacillati</taxon>
        <taxon>Actinomycetota</taxon>
        <taxon>Actinomycetes</taxon>
        <taxon>Mycobacteriales</taxon>
        <taxon>Corynebacteriaceae</taxon>
        <taxon>Corynebacterium</taxon>
    </lineage>
</organism>
<comment type="pathway">
    <text evidence="10 11">Cell wall biogenesis; peptidoglycan biosynthesis.</text>
</comment>
<dbReference type="InterPro" id="IPR013221">
    <property type="entry name" value="Mur_ligase_cen"/>
</dbReference>
<evidence type="ECO:0000259" key="13">
    <source>
        <dbReference type="Pfam" id="PF02875"/>
    </source>
</evidence>
<evidence type="ECO:0000256" key="7">
    <source>
        <dbReference type="ARBA" id="ARBA00022984"/>
    </source>
</evidence>
<reference evidence="15" key="2">
    <citation type="submission" date="2021-04" db="EMBL/GenBank/DDBJ databases">
        <authorList>
            <person name="Gilroy R."/>
        </authorList>
    </citation>
    <scope>NUCLEOTIDE SEQUENCE</scope>
    <source>
        <strain evidence="15">4376</strain>
    </source>
</reference>
<keyword evidence="9 10" id="KW-0961">Cell wall biogenesis/degradation</keyword>
<dbReference type="Proteomes" id="UP000824189">
    <property type="component" value="Unassembled WGS sequence"/>
</dbReference>
<dbReference type="InterPro" id="IPR035911">
    <property type="entry name" value="MurE/MurF_N"/>
</dbReference>
<evidence type="ECO:0000313" key="16">
    <source>
        <dbReference type="Proteomes" id="UP000824189"/>
    </source>
</evidence>
<dbReference type="InterPro" id="IPR004101">
    <property type="entry name" value="Mur_ligase_C"/>
</dbReference>
<evidence type="ECO:0000259" key="14">
    <source>
        <dbReference type="Pfam" id="PF08245"/>
    </source>
</evidence>
<proteinExistence type="inferred from homology"/>
<evidence type="ECO:0000256" key="6">
    <source>
        <dbReference type="ARBA" id="ARBA00022960"/>
    </source>
</evidence>
<keyword evidence="2 10" id="KW-0436">Ligase</keyword>
<dbReference type="PANTHER" id="PTHR43024">
    <property type="entry name" value="UDP-N-ACETYLMURAMOYL-TRIPEPTIDE--D-ALANYL-D-ALANINE LIGASE"/>
    <property type="match status" value="1"/>
</dbReference>
<dbReference type="NCBIfam" id="TIGR01143">
    <property type="entry name" value="murF"/>
    <property type="match status" value="1"/>
</dbReference>
<comment type="catalytic activity">
    <reaction evidence="10 11">
        <text>D-alanyl-D-alanine + UDP-N-acetyl-alpha-D-muramoyl-L-alanyl-gamma-D-glutamyl-meso-2,6-diaminopimelate + ATP = UDP-N-acetyl-alpha-D-muramoyl-L-alanyl-gamma-D-glutamyl-meso-2,6-diaminopimeloyl-D-alanyl-D-alanine + ADP + phosphate + H(+)</text>
        <dbReference type="Rhea" id="RHEA:28374"/>
        <dbReference type="ChEBI" id="CHEBI:15378"/>
        <dbReference type="ChEBI" id="CHEBI:30616"/>
        <dbReference type="ChEBI" id="CHEBI:43474"/>
        <dbReference type="ChEBI" id="CHEBI:57822"/>
        <dbReference type="ChEBI" id="CHEBI:61386"/>
        <dbReference type="ChEBI" id="CHEBI:83905"/>
        <dbReference type="ChEBI" id="CHEBI:456216"/>
        <dbReference type="EC" id="6.3.2.10"/>
    </reaction>
</comment>
<dbReference type="AlphaFoldDB" id="A0A9D1S074"/>
<dbReference type="GO" id="GO:0005524">
    <property type="term" value="F:ATP binding"/>
    <property type="evidence" value="ECO:0007669"/>
    <property type="project" value="UniProtKB-UniRule"/>
</dbReference>
<comment type="subcellular location">
    <subcellularLocation>
        <location evidence="10 11">Cytoplasm</location>
    </subcellularLocation>
</comment>
<evidence type="ECO:0000256" key="2">
    <source>
        <dbReference type="ARBA" id="ARBA00022598"/>
    </source>
</evidence>
<feature type="binding site" evidence="10">
    <location>
        <begin position="134"/>
        <end position="140"/>
    </location>
    <ligand>
        <name>ATP</name>
        <dbReference type="ChEBI" id="CHEBI:30616"/>
    </ligand>
</feature>
<name>A0A9D1S074_9CORY</name>
<accession>A0A9D1S074</accession>
<comment type="function">
    <text evidence="10 11">Involved in cell wall formation. Catalyzes the final step in the synthesis of UDP-N-acetylmuramoyl-pentapeptide, the precursor of murein.</text>
</comment>
<dbReference type="Pfam" id="PF01225">
    <property type="entry name" value="Mur_ligase"/>
    <property type="match status" value="1"/>
</dbReference>
<evidence type="ECO:0000256" key="3">
    <source>
        <dbReference type="ARBA" id="ARBA00022618"/>
    </source>
</evidence>
<dbReference type="InterPro" id="IPR036615">
    <property type="entry name" value="Mur_ligase_C_dom_sf"/>
</dbReference>
<evidence type="ECO:0000256" key="9">
    <source>
        <dbReference type="ARBA" id="ARBA00023316"/>
    </source>
</evidence>
<evidence type="ECO:0000256" key="4">
    <source>
        <dbReference type="ARBA" id="ARBA00022741"/>
    </source>
</evidence>
<dbReference type="Gene3D" id="3.90.190.20">
    <property type="entry name" value="Mur ligase, C-terminal domain"/>
    <property type="match status" value="1"/>
</dbReference>
<keyword evidence="5 10" id="KW-0067">ATP-binding</keyword>
<evidence type="ECO:0000259" key="12">
    <source>
        <dbReference type="Pfam" id="PF01225"/>
    </source>
</evidence>
<comment type="caution">
    <text evidence="15">The sequence shown here is derived from an EMBL/GenBank/DDBJ whole genome shotgun (WGS) entry which is preliminary data.</text>
</comment>
<keyword evidence="4 10" id="KW-0547">Nucleotide-binding</keyword>
<dbReference type="SUPFAM" id="SSF53623">
    <property type="entry name" value="MurD-like peptide ligases, catalytic domain"/>
    <property type="match status" value="1"/>
</dbReference>
<evidence type="ECO:0000256" key="1">
    <source>
        <dbReference type="ARBA" id="ARBA00022490"/>
    </source>
</evidence>
<dbReference type="GO" id="GO:0051301">
    <property type="term" value="P:cell division"/>
    <property type="evidence" value="ECO:0007669"/>
    <property type="project" value="UniProtKB-KW"/>
</dbReference>
<dbReference type="InterPro" id="IPR036565">
    <property type="entry name" value="Mur-like_cat_sf"/>
</dbReference>
<dbReference type="InterPro" id="IPR051046">
    <property type="entry name" value="MurCDEF_CellWall_CoF430Synth"/>
</dbReference>
<keyword evidence="7 10" id="KW-0573">Peptidoglycan synthesis</keyword>
<keyword evidence="3 10" id="KW-0132">Cell division</keyword>
<feature type="domain" description="Mur ligase C-terminal" evidence="13">
    <location>
        <begin position="343"/>
        <end position="468"/>
    </location>
</feature>
<dbReference type="Pfam" id="PF02875">
    <property type="entry name" value="Mur_ligase_C"/>
    <property type="match status" value="1"/>
</dbReference>
<comment type="similarity">
    <text evidence="10">Belongs to the MurCDEF family. MurF subfamily.</text>
</comment>
<dbReference type="SUPFAM" id="SSF63418">
    <property type="entry name" value="MurE/MurF N-terminal domain"/>
    <property type="match status" value="1"/>
</dbReference>
<protein>
    <recommendedName>
        <fullName evidence="10 11">UDP-N-acetylmuramoyl-tripeptide--D-alanyl-D-alanine ligase</fullName>
        <ecNumber evidence="10 11">6.3.2.10</ecNumber>
    </recommendedName>
    <alternativeName>
        <fullName evidence="10">D-alanyl-D-alanine-adding enzyme</fullName>
    </alternativeName>
</protein>
<dbReference type="GO" id="GO:0009252">
    <property type="term" value="P:peptidoglycan biosynthetic process"/>
    <property type="evidence" value="ECO:0007669"/>
    <property type="project" value="UniProtKB-UniRule"/>
</dbReference>
<keyword evidence="8 10" id="KW-0131">Cell cycle</keyword>
<dbReference type="SUPFAM" id="SSF53244">
    <property type="entry name" value="MurD-like peptide ligases, peptide-binding domain"/>
    <property type="match status" value="1"/>
</dbReference>
<dbReference type="EC" id="6.3.2.10" evidence="10 11"/>
<evidence type="ECO:0000313" key="15">
    <source>
        <dbReference type="EMBL" id="HIW96548.1"/>
    </source>
</evidence>
<gene>
    <name evidence="10" type="primary">murF</name>
    <name evidence="15" type="ORF">H9867_08745</name>
</gene>
<dbReference type="InterPro" id="IPR000713">
    <property type="entry name" value="Mur_ligase_N"/>
</dbReference>
<evidence type="ECO:0000256" key="10">
    <source>
        <dbReference type="HAMAP-Rule" id="MF_02019"/>
    </source>
</evidence>
<dbReference type="EMBL" id="DXFZ01000106">
    <property type="protein sequence ID" value="HIW96548.1"/>
    <property type="molecule type" value="Genomic_DNA"/>
</dbReference>
<dbReference type="GO" id="GO:0005737">
    <property type="term" value="C:cytoplasm"/>
    <property type="evidence" value="ECO:0007669"/>
    <property type="project" value="UniProtKB-SubCell"/>
</dbReference>
<dbReference type="Gene3D" id="3.40.1390.10">
    <property type="entry name" value="MurE/MurF, N-terminal domain"/>
    <property type="match status" value="1"/>
</dbReference>
<dbReference type="GO" id="GO:0071555">
    <property type="term" value="P:cell wall organization"/>
    <property type="evidence" value="ECO:0007669"/>
    <property type="project" value="UniProtKB-KW"/>
</dbReference>
<dbReference type="GO" id="GO:0047480">
    <property type="term" value="F:UDP-N-acetylmuramoyl-tripeptide-D-alanyl-D-alanine ligase activity"/>
    <property type="evidence" value="ECO:0007669"/>
    <property type="project" value="UniProtKB-UniRule"/>
</dbReference>
<evidence type="ECO:0000256" key="5">
    <source>
        <dbReference type="ARBA" id="ARBA00022840"/>
    </source>
</evidence>
<dbReference type="Pfam" id="PF08245">
    <property type="entry name" value="Mur_ligase_M"/>
    <property type="match status" value="1"/>
</dbReference>
<dbReference type="Gene3D" id="3.40.1190.10">
    <property type="entry name" value="Mur-like, catalytic domain"/>
    <property type="match status" value="1"/>
</dbReference>
<dbReference type="HAMAP" id="MF_02019">
    <property type="entry name" value="MurF"/>
    <property type="match status" value="1"/>
</dbReference>
<dbReference type="PANTHER" id="PTHR43024:SF1">
    <property type="entry name" value="UDP-N-ACETYLMURAMOYL-TRIPEPTIDE--D-ALANYL-D-ALANINE LIGASE"/>
    <property type="match status" value="1"/>
</dbReference>
<keyword evidence="1 10" id="KW-0963">Cytoplasm</keyword>
<keyword evidence="6 10" id="KW-0133">Cell shape</keyword>